<dbReference type="Proteomes" id="UP000184442">
    <property type="component" value="Unassembled WGS sequence"/>
</dbReference>
<evidence type="ECO:0000313" key="2">
    <source>
        <dbReference type="Proteomes" id="UP000184442"/>
    </source>
</evidence>
<keyword evidence="2" id="KW-1185">Reference proteome</keyword>
<gene>
    <name evidence="1" type="ORF">SAMN02745176_02977</name>
</gene>
<reference evidence="1 2" key="1">
    <citation type="submission" date="2016-11" db="EMBL/GenBank/DDBJ databases">
        <authorList>
            <person name="Jaros S."/>
            <person name="Januszkiewicz K."/>
            <person name="Wedrychowicz H."/>
        </authorList>
    </citation>
    <scope>NUCLEOTIDE SEQUENCE [LARGE SCALE GENOMIC DNA]</scope>
    <source>
        <strain evidence="1 2">DSM 19022</strain>
    </source>
</reference>
<sequence>MIKYGISIDVQRGDKMQYTFSTYEDFLKEYEKYHMHKCSKCGSLRELSNEKVDVVIDNRKIHFNNLLILTCTKCGSGCLPLYTKQIINRCYKIMVDEGIYESEQYYKGYRKKFDYCKEQDFIYDHRDYYNIPGLCFDDEHSVEGYLTPVYFTKKVLLYFMQDPDYTVKLGAETYGYFSFKDEWVIPFGINRNGKVVFWLGDLDYLDDQTLNIMKPHNIDSDHQLIVSEFYAGQMCCIWSEPNKEIQICEQKNKLFNALLSQYNISLFHLEDEIEQQKASFVKPVVFTERTIEPSINMLHKVLIEGVNISEFRKLYLKIVEHPNEKYLEWKSIKFYEALLAQIVVKEDDVREIIAPLYLLNDFRQYYDHLLPSAKKNEIKENIIKSLRIASFNDIEKLYVTLLNRLGSLFEYLILGYTP</sequence>
<organism evidence="1 2">
    <name type="scientific">Lutispora thermophila DSM 19022</name>
    <dbReference type="NCBI Taxonomy" id="1122184"/>
    <lineage>
        <taxon>Bacteria</taxon>
        <taxon>Bacillati</taxon>
        <taxon>Bacillota</taxon>
        <taxon>Clostridia</taxon>
        <taxon>Lutisporales</taxon>
        <taxon>Lutisporaceae</taxon>
        <taxon>Lutispora</taxon>
    </lineage>
</organism>
<proteinExistence type="predicted"/>
<protein>
    <submittedName>
        <fullName evidence="1">Uncharacterized protein</fullName>
    </submittedName>
</protein>
<evidence type="ECO:0000313" key="1">
    <source>
        <dbReference type="EMBL" id="SHJ26657.1"/>
    </source>
</evidence>
<dbReference type="STRING" id="1122184.SAMN02745176_02977"/>
<dbReference type="AlphaFoldDB" id="A0A1M6HX80"/>
<dbReference type="EMBL" id="FQZS01000024">
    <property type="protein sequence ID" value="SHJ26657.1"/>
    <property type="molecule type" value="Genomic_DNA"/>
</dbReference>
<name>A0A1M6HX80_9FIRM</name>
<accession>A0A1M6HX80</accession>